<dbReference type="AlphaFoldDB" id="A0A1D2M5K7"/>
<dbReference type="InterPro" id="IPR000477">
    <property type="entry name" value="RT_dom"/>
</dbReference>
<dbReference type="OrthoDB" id="7479519at2759"/>
<dbReference type="Pfam" id="PF00078">
    <property type="entry name" value="RVT_1"/>
    <property type="match status" value="1"/>
</dbReference>
<comment type="caution">
    <text evidence="2">The sequence shown here is derived from an EMBL/GenBank/DDBJ whole genome shotgun (WGS) entry which is preliminary data.</text>
</comment>
<dbReference type="STRING" id="48709.A0A1D2M5K7"/>
<sequence>MKNKTSTSEDANGISNKMMNMVMQNPIMKKAIIQLFNLTISTNYVPAQLKSAKIIPTPKTTKIQSLNDLRPISILPVLAKLLEKCVYLQLIEFILKYNILCENQFGFRPFHSTHHAELKIYNLVKSALSKNNMCAIVTLDIRKAFDTICRYLLCDKLESYNIDSKWFNAYLTPRSQTVSIDKHTSSTANTINGIVQGGCLSGILFAIYINDLAEIIKNSNLTLYADDQQTFKELRRDHLETDLDQLQEDCNEVTKWMANNGLSLNTSKTELIVHCRKKDQLTASNIQIKIGESIIRNSTTIKTLGLTKDSLLTWGPHIKNVTNSCYRSLHKIRSLRNQLNQKTH</sequence>
<keyword evidence="2" id="KW-0548">Nucleotidyltransferase</keyword>
<dbReference type="PROSITE" id="PS50878">
    <property type="entry name" value="RT_POL"/>
    <property type="match status" value="1"/>
</dbReference>
<keyword evidence="2" id="KW-0695">RNA-directed DNA polymerase</keyword>
<gene>
    <name evidence="2" type="ORF">Ocin01_18423</name>
</gene>
<proteinExistence type="predicted"/>
<dbReference type="OMA" id="NILCENQ"/>
<accession>A0A1D2M5K7</accession>
<dbReference type="CDD" id="cd01650">
    <property type="entry name" value="RT_nLTR_like"/>
    <property type="match status" value="1"/>
</dbReference>
<keyword evidence="3" id="KW-1185">Reference proteome</keyword>
<dbReference type="EMBL" id="LJIJ01003870">
    <property type="protein sequence ID" value="ODM88259.1"/>
    <property type="molecule type" value="Genomic_DNA"/>
</dbReference>
<feature type="domain" description="Reverse transcriptase" evidence="1">
    <location>
        <begin position="38"/>
        <end position="294"/>
    </location>
</feature>
<name>A0A1D2M5K7_ORCCI</name>
<evidence type="ECO:0000313" key="3">
    <source>
        <dbReference type="Proteomes" id="UP000094527"/>
    </source>
</evidence>
<dbReference type="PANTHER" id="PTHR33332">
    <property type="entry name" value="REVERSE TRANSCRIPTASE DOMAIN-CONTAINING PROTEIN"/>
    <property type="match status" value="1"/>
</dbReference>
<dbReference type="Proteomes" id="UP000094527">
    <property type="component" value="Unassembled WGS sequence"/>
</dbReference>
<protein>
    <submittedName>
        <fullName evidence="2">RNA-directed DNA polymerase from mobile element jockey</fullName>
    </submittedName>
</protein>
<dbReference type="SUPFAM" id="SSF56672">
    <property type="entry name" value="DNA/RNA polymerases"/>
    <property type="match status" value="1"/>
</dbReference>
<dbReference type="GO" id="GO:0003964">
    <property type="term" value="F:RNA-directed DNA polymerase activity"/>
    <property type="evidence" value="ECO:0007669"/>
    <property type="project" value="UniProtKB-KW"/>
</dbReference>
<organism evidence="2 3">
    <name type="scientific">Orchesella cincta</name>
    <name type="common">Springtail</name>
    <name type="synonym">Podura cincta</name>
    <dbReference type="NCBI Taxonomy" id="48709"/>
    <lineage>
        <taxon>Eukaryota</taxon>
        <taxon>Metazoa</taxon>
        <taxon>Ecdysozoa</taxon>
        <taxon>Arthropoda</taxon>
        <taxon>Hexapoda</taxon>
        <taxon>Collembola</taxon>
        <taxon>Entomobryomorpha</taxon>
        <taxon>Entomobryoidea</taxon>
        <taxon>Orchesellidae</taxon>
        <taxon>Orchesellinae</taxon>
        <taxon>Orchesella</taxon>
    </lineage>
</organism>
<keyword evidence="2" id="KW-0808">Transferase</keyword>
<evidence type="ECO:0000313" key="2">
    <source>
        <dbReference type="EMBL" id="ODM88259.1"/>
    </source>
</evidence>
<evidence type="ECO:0000259" key="1">
    <source>
        <dbReference type="PROSITE" id="PS50878"/>
    </source>
</evidence>
<reference evidence="2 3" key="1">
    <citation type="journal article" date="2016" name="Genome Biol. Evol.">
        <title>Gene Family Evolution Reflects Adaptation to Soil Environmental Stressors in the Genome of the Collembolan Orchesella cincta.</title>
        <authorList>
            <person name="Faddeeva-Vakhrusheva A."/>
            <person name="Derks M.F."/>
            <person name="Anvar S.Y."/>
            <person name="Agamennone V."/>
            <person name="Suring W."/>
            <person name="Smit S."/>
            <person name="van Straalen N.M."/>
            <person name="Roelofs D."/>
        </authorList>
    </citation>
    <scope>NUCLEOTIDE SEQUENCE [LARGE SCALE GENOMIC DNA]</scope>
    <source>
        <tissue evidence="2">Mixed pool</tissue>
    </source>
</reference>
<dbReference type="InterPro" id="IPR043502">
    <property type="entry name" value="DNA/RNA_pol_sf"/>
</dbReference>